<dbReference type="Proteomes" id="UP001206013">
    <property type="component" value="Unassembled WGS sequence"/>
</dbReference>
<protein>
    <submittedName>
        <fullName evidence="2">Uncharacterized protein</fullName>
    </submittedName>
</protein>
<keyword evidence="1" id="KW-1133">Transmembrane helix</keyword>
<feature type="transmembrane region" description="Helical" evidence="1">
    <location>
        <begin position="49"/>
        <end position="66"/>
    </location>
</feature>
<gene>
    <name evidence="2" type="ORF">NE692_08455</name>
</gene>
<proteinExistence type="predicted"/>
<feature type="transmembrane region" description="Helical" evidence="1">
    <location>
        <begin position="9"/>
        <end position="29"/>
    </location>
</feature>
<comment type="caution">
    <text evidence="2">The sequence shown here is derived from an EMBL/GenBank/DDBJ whole genome shotgun (WGS) entry which is preliminary data.</text>
</comment>
<keyword evidence="1" id="KW-0812">Transmembrane</keyword>
<keyword evidence="1" id="KW-0472">Membrane</keyword>
<dbReference type="AlphaFoldDB" id="A0AAW5JXU1"/>
<dbReference type="RefSeq" id="WP_217730375.1">
    <property type="nucleotide sequence ID" value="NZ_JAHOMQ010000004.1"/>
</dbReference>
<name>A0AAW5JXU1_BIFAD</name>
<evidence type="ECO:0000313" key="3">
    <source>
        <dbReference type="Proteomes" id="UP001206013"/>
    </source>
</evidence>
<evidence type="ECO:0000256" key="1">
    <source>
        <dbReference type="SAM" id="Phobius"/>
    </source>
</evidence>
<organism evidence="2 3">
    <name type="scientific">Bifidobacterium adolescentis</name>
    <dbReference type="NCBI Taxonomy" id="1680"/>
    <lineage>
        <taxon>Bacteria</taxon>
        <taxon>Bacillati</taxon>
        <taxon>Actinomycetota</taxon>
        <taxon>Actinomycetes</taxon>
        <taxon>Bifidobacteriales</taxon>
        <taxon>Bifidobacteriaceae</taxon>
        <taxon>Bifidobacterium</taxon>
    </lineage>
</organism>
<accession>A0AAW5JXU1</accession>
<reference evidence="2" key="1">
    <citation type="submission" date="2022-06" db="EMBL/GenBank/DDBJ databases">
        <title>Isolation of gut microbiota from human fecal samples.</title>
        <authorList>
            <person name="Pamer E.G."/>
            <person name="Barat B."/>
            <person name="Waligurski E."/>
            <person name="Medina S."/>
            <person name="Paddock L."/>
            <person name="Mostad J."/>
        </authorList>
    </citation>
    <scope>NUCLEOTIDE SEQUENCE</scope>
    <source>
        <strain evidence="2">SL.1.01</strain>
    </source>
</reference>
<evidence type="ECO:0000313" key="2">
    <source>
        <dbReference type="EMBL" id="MCQ4793487.1"/>
    </source>
</evidence>
<dbReference type="EMBL" id="JANFYM010000010">
    <property type="protein sequence ID" value="MCQ4793487.1"/>
    <property type="molecule type" value="Genomic_DNA"/>
</dbReference>
<sequence length="67" mass="7350">MLGWLTQQNVLVAIAIGAIILLLMFLIPAVEELVGTYTPLGEFCERPNMRWAVVILTIVAVLTVVVI</sequence>